<evidence type="ECO:0000313" key="1">
    <source>
        <dbReference type="EMBL" id="QKU21728.1"/>
    </source>
</evidence>
<accession>A0A6N1MHW9</accession>
<dbReference type="AlphaFoldDB" id="A0A6N1MHW9"/>
<reference evidence="1 2" key="1">
    <citation type="submission" date="2019-11" db="EMBL/GenBank/DDBJ databases">
        <title>FDA dAtabase for Regulatory Grade micrObial Sequences (FDA-ARGOS): Supporting development and validation of Infectious Disease Dx tests.</title>
        <authorList>
            <person name="Patel R."/>
            <person name="Rucinski S."/>
            <person name="Tallon L."/>
            <person name="Sadzewicz L."/>
            <person name="Vavikolanu K."/>
            <person name="Mehta A."/>
            <person name="Aluvathingal J."/>
            <person name="Nadendla S."/>
            <person name="Nandy P."/>
            <person name="Geyer C."/>
            <person name="Yan Y."/>
            <person name="Sichtig H."/>
        </authorList>
    </citation>
    <scope>NUCLEOTIDE SEQUENCE [LARGE SCALE GENOMIC DNA]</scope>
    <source>
        <strain evidence="1 2">FDAARGOS_557</strain>
    </source>
</reference>
<dbReference type="EMBL" id="CP054803">
    <property type="protein sequence ID" value="QKU21728.1"/>
    <property type="molecule type" value="Genomic_DNA"/>
</dbReference>
<protein>
    <submittedName>
        <fullName evidence="1">Uncharacterized protein</fullName>
    </submittedName>
</protein>
<dbReference type="RefSeq" id="WP_174894454.1">
    <property type="nucleotide sequence ID" value="NZ_CP054803.1"/>
</dbReference>
<dbReference type="Proteomes" id="UP000509126">
    <property type="component" value="Chromosome"/>
</dbReference>
<evidence type="ECO:0000313" key="2">
    <source>
        <dbReference type="Proteomes" id="UP000509126"/>
    </source>
</evidence>
<gene>
    <name evidence="1" type="ORF">FOB19_10145</name>
</gene>
<sequence length="126" mass="14422">MMKVVHNGMEHPVLGDGQSMISKLREAHAKTEALMPNVDDEPYAILVDQENFEKLLQETQHTKPDLKPNEVAFPILYGIPVILQDVYAYKVVTLKEYKAFYAGNVRKIKKLAVWESYKPIVLEPKP</sequence>
<name>A0A6N1MHW9_ACILW</name>
<proteinExistence type="predicted"/>
<organism evidence="1 2">
    <name type="scientific">Acinetobacter lwoffii</name>
    <dbReference type="NCBI Taxonomy" id="28090"/>
    <lineage>
        <taxon>Bacteria</taxon>
        <taxon>Pseudomonadati</taxon>
        <taxon>Pseudomonadota</taxon>
        <taxon>Gammaproteobacteria</taxon>
        <taxon>Moraxellales</taxon>
        <taxon>Moraxellaceae</taxon>
        <taxon>Acinetobacter</taxon>
    </lineage>
</organism>